<organism evidence="2 3">
    <name type="scientific">Serendipita vermifera MAFF 305830</name>
    <dbReference type="NCBI Taxonomy" id="933852"/>
    <lineage>
        <taxon>Eukaryota</taxon>
        <taxon>Fungi</taxon>
        <taxon>Dikarya</taxon>
        <taxon>Basidiomycota</taxon>
        <taxon>Agaricomycotina</taxon>
        <taxon>Agaricomycetes</taxon>
        <taxon>Sebacinales</taxon>
        <taxon>Serendipitaceae</taxon>
        <taxon>Serendipita</taxon>
    </lineage>
</organism>
<dbReference type="OrthoDB" id="5419162at2759"/>
<protein>
    <recommendedName>
        <fullName evidence="4">Conidiation-specific protein 6</fullName>
    </recommendedName>
</protein>
<gene>
    <name evidence="2" type="ORF">M408DRAFT_333578</name>
</gene>
<evidence type="ECO:0008006" key="4">
    <source>
        <dbReference type="Google" id="ProtNLM"/>
    </source>
</evidence>
<dbReference type="InterPro" id="IPR018824">
    <property type="entry name" value="Conidiation-specific_6"/>
</dbReference>
<feature type="compositionally biased region" description="Basic and acidic residues" evidence="1">
    <location>
        <begin position="51"/>
        <end position="67"/>
    </location>
</feature>
<evidence type="ECO:0000256" key="1">
    <source>
        <dbReference type="SAM" id="MobiDB-lite"/>
    </source>
</evidence>
<feature type="compositionally biased region" description="Basic and acidic residues" evidence="1">
    <location>
        <begin position="1"/>
        <end position="17"/>
    </location>
</feature>
<feature type="compositionally biased region" description="Low complexity" evidence="1">
    <location>
        <begin position="84"/>
        <end position="97"/>
    </location>
</feature>
<evidence type="ECO:0000313" key="3">
    <source>
        <dbReference type="Proteomes" id="UP000054097"/>
    </source>
</evidence>
<name>A0A0C2WV38_SERVB</name>
<reference evidence="2 3" key="1">
    <citation type="submission" date="2014-04" db="EMBL/GenBank/DDBJ databases">
        <authorList>
            <consortium name="DOE Joint Genome Institute"/>
            <person name="Kuo A."/>
            <person name="Zuccaro A."/>
            <person name="Kohler A."/>
            <person name="Nagy L.G."/>
            <person name="Floudas D."/>
            <person name="Copeland A."/>
            <person name="Barry K.W."/>
            <person name="Cichocki N."/>
            <person name="Veneault-Fourrey C."/>
            <person name="LaButti K."/>
            <person name="Lindquist E.A."/>
            <person name="Lipzen A."/>
            <person name="Lundell T."/>
            <person name="Morin E."/>
            <person name="Murat C."/>
            <person name="Sun H."/>
            <person name="Tunlid A."/>
            <person name="Henrissat B."/>
            <person name="Grigoriev I.V."/>
            <person name="Hibbett D.S."/>
            <person name="Martin F."/>
            <person name="Nordberg H.P."/>
            <person name="Cantor M.N."/>
            <person name="Hua S.X."/>
        </authorList>
    </citation>
    <scope>NUCLEOTIDE SEQUENCE [LARGE SCALE GENOMIC DNA]</scope>
    <source>
        <strain evidence="2 3">MAFF 305830</strain>
    </source>
</reference>
<dbReference type="EMBL" id="KN824388">
    <property type="protein sequence ID" value="KIM21267.1"/>
    <property type="molecule type" value="Genomic_DNA"/>
</dbReference>
<dbReference type="Proteomes" id="UP000054097">
    <property type="component" value="Unassembled WGS sequence"/>
</dbReference>
<feature type="region of interest" description="Disordered" evidence="1">
    <location>
        <begin position="51"/>
        <end position="104"/>
    </location>
</feature>
<feature type="region of interest" description="Disordered" evidence="1">
    <location>
        <begin position="1"/>
        <end position="36"/>
    </location>
</feature>
<accession>A0A0C2WV38</accession>
<dbReference type="Pfam" id="PF10346">
    <property type="entry name" value="Con-6"/>
    <property type="match status" value="1"/>
</dbReference>
<keyword evidence="3" id="KW-1185">Reference proteome</keyword>
<dbReference type="HOGENOM" id="CLU_1807411_0_0_1"/>
<proteinExistence type="predicted"/>
<sequence length="143" mass="15828">MPKTDAEFTQAQRREMAGYKSVISNAKSTPEARAKAERKLKQLMNDEHFETIGDRIAGREKNAKEEARDEEYETVGDRVRSRGRQSGAGSSSASAASHYLSGDKNPKRILAGLKASLKNPNTAEDKKEAIRQKLKSMVGGFRD</sequence>
<reference evidence="3" key="2">
    <citation type="submission" date="2015-01" db="EMBL/GenBank/DDBJ databases">
        <title>Evolutionary Origins and Diversification of the Mycorrhizal Mutualists.</title>
        <authorList>
            <consortium name="DOE Joint Genome Institute"/>
            <consortium name="Mycorrhizal Genomics Consortium"/>
            <person name="Kohler A."/>
            <person name="Kuo A."/>
            <person name="Nagy L.G."/>
            <person name="Floudas D."/>
            <person name="Copeland A."/>
            <person name="Barry K.W."/>
            <person name="Cichocki N."/>
            <person name="Veneault-Fourrey C."/>
            <person name="LaButti K."/>
            <person name="Lindquist E.A."/>
            <person name="Lipzen A."/>
            <person name="Lundell T."/>
            <person name="Morin E."/>
            <person name="Murat C."/>
            <person name="Riley R."/>
            <person name="Ohm R."/>
            <person name="Sun H."/>
            <person name="Tunlid A."/>
            <person name="Henrissat B."/>
            <person name="Grigoriev I.V."/>
            <person name="Hibbett D.S."/>
            <person name="Martin F."/>
        </authorList>
    </citation>
    <scope>NUCLEOTIDE SEQUENCE [LARGE SCALE GENOMIC DNA]</scope>
    <source>
        <strain evidence="3">MAFF 305830</strain>
    </source>
</reference>
<evidence type="ECO:0000313" key="2">
    <source>
        <dbReference type="EMBL" id="KIM21267.1"/>
    </source>
</evidence>
<dbReference type="AlphaFoldDB" id="A0A0C2WV38"/>